<sequence length="217" mass="25564">MNFRFKFYKTDKFIAKNLIEKYSEQYAKLIKLCFNYDTDNGLLGRLIYRYDSVLFAYDANDKNKNLLGFVFVGYDDVVKVTDPIETYVLTKNTVTEHVRSKIFPVIGSFCRKKGDMYKGLGEKMLIKLIQIYRDKGEKYLYTIPESTVGLSEHNKTDNLCGIGAYGYNNRENDYYRNNQKLIEYYQSIGFKILNNTYYIDPCNVKDVVIYNIMYIDL</sequence>
<protein>
    <submittedName>
        <fullName evidence="1">Uncharacterized protein</fullName>
    </submittedName>
</protein>
<organism evidence="1">
    <name type="scientific">Dasosvirus sp</name>
    <dbReference type="NCBI Taxonomy" id="2487764"/>
    <lineage>
        <taxon>Viruses</taxon>
        <taxon>Varidnaviria</taxon>
        <taxon>Bamfordvirae</taxon>
        <taxon>Nucleocytoviricota</taxon>
        <taxon>Megaviricetes</taxon>
        <taxon>Imitervirales</taxon>
        <taxon>Mimiviridae</taxon>
        <taxon>Klosneuvirinae</taxon>
    </lineage>
</organism>
<name>A0A3G4ZR56_9VIRU</name>
<gene>
    <name evidence="1" type="ORF">Dasosvirus1_27</name>
</gene>
<evidence type="ECO:0000313" key="1">
    <source>
        <dbReference type="EMBL" id="AYV77392.1"/>
    </source>
</evidence>
<reference evidence="1" key="1">
    <citation type="submission" date="2018-10" db="EMBL/GenBank/DDBJ databases">
        <title>Hidden diversity of soil giant viruses.</title>
        <authorList>
            <person name="Schulz F."/>
            <person name="Alteio L."/>
            <person name="Goudeau D."/>
            <person name="Ryan E.M."/>
            <person name="Malmstrom R.R."/>
            <person name="Blanchard J."/>
            <person name="Woyke T."/>
        </authorList>
    </citation>
    <scope>NUCLEOTIDE SEQUENCE</scope>
    <source>
        <strain evidence="1">DSV1</strain>
    </source>
</reference>
<accession>A0A3G4ZR56</accession>
<dbReference type="EMBL" id="MK072042">
    <property type="protein sequence ID" value="AYV77392.1"/>
    <property type="molecule type" value="Genomic_DNA"/>
</dbReference>
<proteinExistence type="predicted"/>